<feature type="region of interest" description="Disordered" evidence="9">
    <location>
        <begin position="684"/>
        <end position="742"/>
    </location>
</feature>
<protein>
    <recommendedName>
        <fullName evidence="14">C3H1-type domain-containing protein</fullName>
    </recommendedName>
</protein>
<dbReference type="PANTHER" id="PTHR14398">
    <property type="entry name" value="RNA RECOGNITION RRM/RNP DOMAIN"/>
    <property type="match status" value="1"/>
</dbReference>
<evidence type="ECO:0000256" key="9">
    <source>
        <dbReference type="SAM" id="MobiDB-lite"/>
    </source>
</evidence>
<feature type="region of interest" description="Disordered" evidence="9">
    <location>
        <begin position="267"/>
        <end position="299"/>
    </location>
</feature>
<keyword evidence="1 7" id="KW-0479">Metal-binding</keyword>
<dbReference type="InterPro" id="IPR035979">
    <property type="entry name" value="RBD_domain_sf"/>
</dbReference>
<feature type="compositionally biased region" description="Polar residues" evidence="9">
    <location>
        <begin position="153"/>
        <end position="172"/>
    </location>
</feature>
<evidence type="ECO:0000256" key="6">
    <source>
        <dbReference type="PROSITE-ProRule" id="PRU00176"/>
    </source>
</evidence>
<dbReference type="GO" id="GO:0003723">
    <property type="term" value="F:RNA binding"/>
    <property type="evidence" value="ECO:0007669"/>
    <property type="project" value="UniProtKB-UniRule"/>
</dbReference>
<gene>
    <name evidence="12" type="ORF">niasHT_004660</name>
</gene>
<keyword evidence="3 7" id="KW-0862">Zinc</keyword>
<keyword evidence="8" id="KW-0175">Coiled coil</keyword>
<evidence type="ECO:0000256" key="8">
    <source>
        <dbReference type="SAM" id="Coils"/>
    </source>
</evidence>
<evidence type="ECO:0000256" key="5">
    <source>
        <dbReference type="ARBA" id="ARBA00043866"/>
    </source>
</evidence>
<dbReference type="InterPro" id="IPR002483">
    <property type="entry name" value="PWI_dom"/>
</dbReference>
<feature type="compositionally biased region" description="Low complexity" evidence="9">
    <location>
        <begin position="186"/>
        <end position="206"/>
    </location>
</feature>
<feature type="region of interest" description="Disordered" evidence="9">
    <location>
        <begin position="986"/>
        <end position="1007"/>
    </location>
</feature>
<feature type="zinc finger region" description="C3H1-type" evidence="7">
    <location>
        <begin position="312"/>
        <end position="340"/>
    </location>
</feature>
<dbReference type="SUPFAM" id="SSF54928">
    <property type="entry name" value="RNA-binding domain, RBD"/>
    <property type="match status" value="1"/>
</dbReference>
<name>A0ABD2M9A0_9BILA</name>
<proteinExistence type="predicted"/>
<feature type="compositionally biased region" description="Basic residues" evidence="9">
    <location>
        <begin position="287"/>
        <end position="299"/>
    </location>
</feature>
<dbReference type="FunFam" id="3.30.70.330:FF:000208">
    <property type="entry name" value="RNA-binding protein 27 isoform X2"/>
    <property type="match status" value="1"/>
</dbReference>
<feature type="compositionally biased region" description="Gly residues" evidence="9">
    <location>
        <begin position="273"/>
        <end position="282"/>
    </location>
</feature>
<evidence type="ECO:0000313" key="13">
    <source>
        <dbReference type="Proteomes" id="UP001620626"/>
    </source>
</evidence>
<feature type="domain" description="RRM" evidence="10">
    <location>
        <begin position="552"/>
        <end position="626"/>
    </location>
</feature>
<evidence type="ECO:0000259" key="10">
    <source>
        <dbReference type="PROSITE" id="PS50102"/>
    </source>
</evidence>
<keyword evidence="4 6" id="KW-0694">RNA-binding</keyword>
<keyword evidence="2 7" id="KW-0863">Zinc-finger</keyword>
<dbReference type="InterPro" id="IPR000571">
    <property type="entry name" value="Znf_CCCH"/>
</dbReference>
<dbReference type="Proteomes" id="UP001620626">
    <property type="component" value="Unassembled WGS sequence"/>
</dbReference>
<feature type="region of interest" description="Disordered" evidence="9">
    <location>
        <begin position="114"/>
        <end position="254"/>
    </location>
</feature>
<dbReference type="InterPro" id="IPR012677">
    <property type="entry name" value="Nucleotide-bd_a/b_plait_sf"/>
</dbReference>
<dbReference type="Gene3D" id="1.20.1390.10">
    <property type="entry name" value="PWI domain"/>
    <property type="match status" value="1"/>
</dbReference>
<feature type="compositionally biased region" description="Basic and acidic residues" evidence="9">
    <location>
        <begin position="114"/>
        <end position="130"/>
    </location>
</feature>
<dbReference type="AlphaFoldDB" id="A0ABD2M9A0"/>
<evidence type="ECO:0000256" key="1">
    <source>
        <dbReference type="ARBA" id="ARBA00022723"/>
    </source>
</evidence>
<evidence type="ECO:0000256" key="4">
    <source>
        <dbReference type="ARBA" id="ARBA00022884"/>
    </source>
</evidence>
<evidence type="ECO:0000256" key="7">
    <source>
        <dbReference type="PROSITE-ProRule" id="PRU00723"/>
    </source>
</evidence>
<dbReference type="PANTHER" id="PTHR14398:SF0">
    <property type="entry name" value="ZINC FINGER PROTEIN SWM"/>
    <property type="match status" value="1"/>
</dbReference>
<dbReference type="Pfam" id="PF00642">
    <property type="entry name" value="zf-CCCH"/>
    <property type="match status" value="1"/>
</dbReference>
<evidence type="ECO:0008006" key="14">
    <source>
        <dbReference type="Google" id="ProtNLM"/>
    </source>
</evidence>
<dbReference type="PROSITE" id="PS50103">
    <property type="entry name" value="ZF_C3H1"/>
    <property type="match status" value="1"/>
</dbReference>
<comment type="function">
    <text evidence="5">May be involved in the turnover of nuclear polyadenylated (pA+) RNA.</text>
</comment>
<dbReference type="SMART" id="SM00356">
    <property type="entry name" value="ZnF_C3H1"/>
    <property type="match status" value="1"/>
</dbReference>
<dbReference type="SMART" id="SM00360">
    <property type="entry name" value="RRM"/>
    <property type="match status" value="1"/>
</dbReference>
<evidence type="ECO:0000259" key="11">
    <source>
        <dbReference type="PROSITE" id="PS50103"/>
    </source>
</evidence>
<dbReference type="InterPro" id="IPR045137">
    <property type="entry name" value="RBM26/27"/>
</dbReference>
<dbReference type="SUPFAM" id="SSF90229">
    <property type="entry name" value="CCCH zinc finger"/>
    <property type="match status" value="1"/>
</dbReference>
<dbReference type="PROSITE" id="PS50102">
    <property type="entry name" value="RRM"/>
    <property type="match status" value="1"/>
</dbReference>
<evidence type="ECO:0000313" key="12">
    <source>
        <dbReference type="EMBL" id="KAL3124071.1"/>
    </source>
</evidence>
<evidence type="ECO:0000256" key="3">
    <source>
        <dbReference type="ARBA" id="ARBA00022833"/>
    </source>
</evidence>
<dbReference type="CDD" id="cd12257">
    <property type="entry name" value="RRM1_RBM26_like"/>
    <property type="match status" value="1"/>
</dbReference>
<feature type="domain" description="C3H1-type" evidence="11">
    <location>
        <begin position="312"/>
        <end position="340"/>
    </location>
</feature>
<dbReference type="GO" id="GO:0008270">
    <property type="term" value="F:zinc ion binding"/>
    <property type="evidence" value="ECO:0007669"/>
    <property type="project" value="UniProtKB-KW"/>
</dbReference>
<organism evidence="12 13">
    <name type="scientific">Heterodera trifolii</name>
    <dbReference type="NCBI Taxonomy" id="157864"/>
    <lineage>
        <taxon>Eukaryota</taxon>
        <taxon>Metazoa</taxon>
        <taxon>Ecdysozoa</taxon>
        <taxon>Nematoda</taxon>
        <taxon>Chromadorea</taxon>
        <taxon>Rhabditida</taxon>
        <taxon>Tylenchina</taxon>
        <taxon>Tylenchomorpha</taxon>
        <taxon>Tylenchoidea</taxon>
        <taxon>Heteroderidae</taxon>
        <taxon>Heteroderinae</taxon>
        <taxon>Heterodera</taxon>
    </lineage>
</organism>
<sequence>MIIEDETRLKTWISQVVEDISDAEPDALAKYVIALIKKPLSDADLEKLCTDKLSVFLQSHTESFVSRLFETLKSGQYLPKTDALPSSEPPKLILQQTKSKIDQKSAAEHDELVLTDGESDHDQEREEILQPKHTRTPKEMPQLQQLHAKAVSVLSSPRSASAKEQQHSSSPRRSAAVAEQRPKVRAASPPSTVAAAAAQSSVATTKPPRKRISPPPRSTSMERRAANRRASPLAPLRRRVVLTGGNGGGSMRISSSNRLMVDRERERHHRGGTSAGGSGRGTIVGKSRSKSRSPHRKEKRIMVGAELEPRISSRRHRCRDFHEKGFCMRGDNCPFDHGPDPVVVENSALKDIVRDTTIFDTSTTYGVNPPPPGLESTVTPSAICVSKLSGGVTEGYNPEAPSMDNSAAVPQIDFSVPPPPLPQHFLQQQRQILYPPAPTASGIIPSFGAATATTAPTNVSGGGVLPLRSAVDSSLGGATLRAPLPSTIAVSVSGSQLSYRGAMPVSAITTLAPLNGTSTVTSSFQQDNGGRMTMRGGRFKPYIMASRNPNTRSLLVRKIPPELNKIAQIDQHFSRFGQVTNIQVQYEGRTDSALVTFKTRREAMSAYKSTEPLFNNRFVKVFWQNDANGKEIENEDIGGGNVGEIASAGPTIPLVDSNATNRKTVLKEPIQFPRYFTKVFAQQKKEGGDGPGSAEESTTVTAEPSDDKKSLSSDLGTTDNTPPVSVPGITAPQHPVRPIYNSKLATQKKRAAIERDRLNKLAEVQRMKTELYTKLVEQQKSLLKKLQQTEDKEAKKKIVKYLKTFELKVDGVKTELEQLALKMREMQMRQPPIKRTRTGHSISEQQLLDNGAEVGSQLEPNKIHQQSPSKYSISNKKLLKLCRVVYVSACPQEFSEKLILHMERFGELFDYDINATPQIFTYKEPLDAQRAVNEAVGSFELAKLKVEWAPVAKGVKGDKDIVPDGERKPSEQVAAKDLIALLEYDEEEEDEKKEVDEEQLSDKEGNE</sequence>
<dbReference type="Pfam" id="PF01480">
    <property type="entry name" value="PWI"/>
    <property type="match status" value="1"/>
</dbReference>
<dbReference type="Gene3D" id="3.30.70.330">
    <property type="match status" value="1"/>
</dbReference>
<dbReference type="InterPro" id="IPR000504">
    <property type="entry name" value="RRM_dom"/>
</dbReference>
<keyword evidence="13" id="KW-1185">Reference proteome</keyword>
<comment type="caution">
    <text evidence="12">The sequence shown here is derived from an EMBL/GenBank/DDBJ whole genome shotgun (WGS) entry which is preliminary data.</text>
</comment>
<accession>A0ABD2M9A0</accession>
<feature type="compositionally biased region" description="Basic and acidic residues" evidence="9">
    <location>
        <begin position="992"/>
        <end position="1007"/>
    </location>
</feature>
<feature type="coiled-coil region" evidence="8">
    <location>
        <begin position="772"/>
        <end position="829"/>
    </location>
</feature>
<evidence type="ECO:0000256" key="2">
    <source>
        <dbReference type="ARBA" id="ARBA00022771"/>
    </source>
</evidence>
<dbReference type="EMBL" id="JBICBT010000078">
    <property type="protein sequence ID" value="KAL3124071.1"/>
    <property type="molecule type" value="Genomic_DNA"/>
</dbReference>
<reference evidence="12 13" key="1">
    <citation type="submission" date="2024-10" db="EMBL/GenBank/DDBJ databases">
        <authorList>
            <person name="Kim D."/>
        </authorList>
    </citation>
    <scope>NUCLEOTIDE SEQUENCE [LARGE SCALE GENOMIC DNA]</scope>
    <source>
        <strain evidence="12">BH-2024</strain>
    </source>
</reference>
<dbReference type="InterPro" id="IPR036855">
    <property type="entry name" value="Znf_CCCH_sf"/>
</dbReference>